<keyword evidence="1" id="KW-0732">Signal</keyword>
<dbReference type="InterPro" id="IPR041186">
    <property type="entry name" value="DUF3823_C"/>
</dbReference>
<feature type="signal peptide" evidence="1">
    <location>
        <begin position="1"/>
        <end position="22"/>
    </location>
</feature>
<accession>A0A4U1CVT5</accession>
<feature type="chain" id="PRO_5020276401" evidence="1">
    <location>
        <begin position="23"/>
        <end position="251"/>
    </location>
</feature>
<dbReference type="EMBL" id="SWBR01000001">
    <property type="protein sequence ID" value="TKC12816.1"/>
    <property type="molecule type" value="Genomic_DNA"/>
</dbReference>
<evidence type="ECO:0000259" key="3">
    <source>
        <dbReference type="Pfam" id="PF18003"/>
    </source>
</evidence>
<organism evidence="4 5">
    <name type="scientific">Pedobacter polaris</name>
    <dbReference type="NCBI Taxonomy" id="2571273"/>
    <lineage>
        <taxon>Bacteria</taxon>
        <taxon>Pseudomonadati</taxon>
        <taxon>Bacteroidota</taxon>
        <taxon>Sphingobacteriia</taxon>
        <taxon>Sphingobacteriales</taxon>
        <taxon>Sphingobacteriaceae</taxon>
        <taxon>Pedobacter</taxon>
    </lineage>
</organism>
<dbReference type="Pfam" id="PF12866">
    <property type="entry name" value="DUF3823"/>
    <property type="match status" value="1"/>
</dbReference>
<dbReference type="RefSeq" id="WP_136838940.1">
    <property type="nucleotide sequence ID" value="NZ_SWBR01000001.1"/>
</dbReference>
<dbReference type="Proteomes" id="UP000309488">
    <property type="component" value="Unassembled WGS sequence"/>
</dbReference>
<dbReference type="InterPro" id="IPR024278">
    <property type="entry name" value="DUF3823_N"/>
</dbReference>
<gene>
    <name evidence="4" type="ORF">FA048_04145</name>
</gene>
<evidence type="ECO:0000259" key="2">
    <source>
        <dbReference type="Pfam" id="PF12866"/>
    </source>
</evidence>
<comment type="caution">
    <text evidence="4">The sequence shown here is derived from an EMBL/GenBank/DDBJ whole genome shotgun (WGS) entry which is preliminary data.</text>
</comment>
<protein>
    <submittedName>
        <fullName evidence="4">DUF3823 domain-containing protein</fullName>
    </submittedName>
</protein>
<dbReference type="AlphaFoldDB" id="A0A4U1CVT5"/>
<proteinExistence type="predicted"/>
<feature type="domain" description="DUF3823" evidence="3">
    <location>
        <begin position="148"/>
        <end position="245"/>
    </location>
</feature>
<dbReference type="PROSITE" id="PS51257">
    <property type="entry name" value="PROKAR_LIPOPROTEIN"/>
    <property type="match status" value="1"/>
</dbReference>
<dbReference type="Gene3D" id="2.60.40.1120">
    <property type="entry name" value="Carboxypeptidase-like, regulatory domain"/>
    <property type="match status" value="1"/>
</dbReference>
<evidence type="ECO:0000313" key="4">
    <source>
        <dbReference type="EMBL" id="TKC12816.1"/>
    </source>
</evidence>
<feature type="domain" description="DUF3823" evidence="2">
    <location>
        <begin position="33"/>
        <end position="132"/>
    </location>
</feature>
<name>A0A4U1CVT5_9SPHI</name>
<keyword evidence="5" id="KW-1185">Reference proteome</keyword>
<evidence type="ECO:0000313" key="5">
    <source>
        <dbReference type="Proteomes" id="UP000309488"/>
    </source>
</evidence>
<dbReference type="OrthoDB" id="642123at2"/>
<evidence type="ECO:0000256" key="1">
    <source>
        <dbReference type="SAM" id="SignalP"/>
    </source>
</evidence>
<reference evidence="4 5" key="1">
    <citation type="submission" date="2019-04" db="EMBL/GenBank/DDBJ databases">
        <title>Pedobacter sp. RP-3-22 sp. nov., isolated from Arctic soil.</title>
        <authorList>
            <person name="Dahal R.H."/>
            <person name="Kim D.-U."/>
        </authorList>
    </citation>
    <scope>NUCLEOTIDE SEQUENCE [LARGE SCALE GENOMIC DNA]</scope>
    <source>
        <strain evidence="4 5">RP-3-22</strain>
    </source>
</reference>
<dbReference type="Gene3D" id="2.60.40.2060">
    <property type="match status" value="1"/>
</dbReference>
<sequence>MKKRIIYYIAICLATLSASSCSKFDNYDAPDQTLKGTVTDVNTGKAVQTEVTGDNTAGTRIKIIELSWSPTATPQFLASFQDGTYINTKIFAGTYRMTVEGAFVPLVQTTPVVDNGKTVEVRGGTTTVDFAVEPFLRVEWVGEPVLNANGTVTATYKITRGTANPLFQQNITDAYLFANGTKYVGNNNFMLAWSTKTTYAGNAANALLGTNQTITTPVLPKTREVYLRIGARIAFGANIYNYNEVKMITVP</sequence>
<dbReference type="Pfam" id="PF18003">
    <property type="entry name" value="DUF3823_C"/>
    <property type="match status" value="1"/>
</dbReference>